<evidence type="ECO:0000313" key="1">
    <source>
        <dbReference type="EMBL" id="KAL3639293.1"/>
    </source>
</evidence>
<reference evidence="2" key="1">
    <citation type="journal article" date="2024" name="IScience">
        <title>Strigolactones Initiate the Formation of Haustorium-like Structures in Castilleja.</title>
        <authorList>
            <person name="Buerger M."/>
            <person name="Peterson D."/>
            <person name="Chory J."/>
        </authorList>
    </citation>
    <scope>NUCLEOTIDE SEQUENCE [LARGE SCALE GENOMIC DNA]</scope>
</reference>
<organism evidence="1 2">
    <name type="scientific">Castilleja foliolosa</name>
    <dbReference type="NCBI Taxonomy" id="1961234"/>
    <lineage>
        <taxon>Eukaryota</taxon>
        <taxon>Viridiplantae</taxon>
        <taxon>Streptophyta</taxon>
        <taxon>Embryophyta</taxon>
        <taxon>Tracheophyta</taxon>
        <taxon>Spermatophyta</taxon>
        <taxon>Magnoliopsida</taxon>
        <taxon>eudicotyledons</taxon>
        <taxon>Gunneridae</taxon>
        <taxon>Pentapetalae</taxon>
        <taxon>asterids</taxon>
        <taxon>lamiids</taxon>
        <taxon>Lamiales</taxon>
        <taxon>Orobanchaceae</taxon>
        <taxon>Pedicularideae</taxon>
        <taxon>Castillejinae</taxon>
        <taxon>Castilleja</taxon>
    </lineage>
</organism>
<accession>A0ABD3DAV0</accession>
<name>A0ABD3DAV0_9LAMI</name>
<comment type="caution">
    <text evidence="1">The sequence shown here is derived from an EMBL/GenBank/DDBJ whole genome shotgun (WGS) entry which is preliminary data.</text>
</comment>
<evidence type="ECO:0000313" key="2">
    <source>
        <dbReference type="Proteomes" id="UP001632038"/>
    </source>
</evidence>
<proteinExistence type="predicted"/>
<dbReference type="AlphaFoldDB" id="A0ABD3DAV0"/>
<dbReference type="Gene3D" id="3.30.70.100">
    <property type="match status" value="1"/>
</dbReference>
<sequence>MGCSKKKKQLNTVSLKIRMDCEGCAHKMKNVLCRLKGRSEISGRGLETAEGNSVRICGCKEGGKGSSAQSTGKKVEPWPYVPYELMAHPYATGVYDKKAPSNFVRSTNEPGVATFNPVEEKYSLMFSDDNPHACSIM</sequence>
<gene>
    <name evidence="1" type="ORF">CASFOL_017200</name>
</gene>
<dbReference type="EMBL" id="JAVIJP010000018">
    <property type="protein sequence ID" value="KAL3639293.1"/>
    <property type="molecule type" value="Genomic_DNA"/>
</dbReference>
<protein>
    <submittedName>
        <fullName evidence="1">Uncharacterized protein</fullName>
    </submittedName>
</protein>
<keyword evidence="2" id="KW-1185">Reference proteome</keyword>
<dbReference type="Proteomes" id="UP001632038">
    <property type="component" value="Unassembled WGS sequence"/>
</dbReference>